<feature type="transmembrane region" description="Helical" evidence="7">
    <location>
        <begin position="366"/>
        <end position="384"/>
    </location>
</feature>
<organism evidence="8 9">
    <name type="scientific">Amphritea atlantica</name>
    <dbReference type="NCBI Taxonomy" id="355243"/>
    <lineage>
        <taxon>Bacteria</taxon>
        <taxon>Pseudomonadati</taxon>
        <taxon>Pseudomonadota</taxon>
        <taxon>Gammaproteobacteria</taxon>
        <taxon>Oceanospirillales</taxon>
        <taxon>Oceanospirillaceae</taxon>
        <taxon>Amphritea</taxon>
    </lineage>
</organism>
<dbReference type="EMBL" id="FOGB01000003">
    <property type="protein sequence ID" value="SEQ42608.1"/>
    <property type="molecule type" value="Genomic_DNA"/>
</dbReference>
<feature type="transmembrane region" description="Helical" evidence="7">
    <location>
        <begin position="115"/>
        <end position="133"/>
    </location>
</feature>
<evidence type="ECO:0000313" key="8">
    <source>
        <dbReference type="EMBL" id="SEQ42608.1"/>
    </source>
</evidence>
<dbReference type="PROSITE" id="PS01271">
    <property type="entry name" value="NA_SULFATE"/>
    <property type="match status" value="1"/>
</dbReference>
<dbReference type="InterPro" id="IPR031312">
    <property type="entry name" value="Na/sul_symport_CS"/>
</dbReference>
<protein>
    <submittedName>
        <fullName evidence="8">Solute carrier family 13 (Sodium-dependent dicarboxylate transporter), member 2/3/5</fullName>
    </submittedName>
</protein>
<feature type="transmembrane region" description="Helical" evidence="7">
    <location>
        <begin position="248"/>
        <end position="270"/>
    </location>
</feature>
<evidence type="ECO:0000256" key="6">
    <source>
        <dbReference type="SAM" id="MobiDB-lite"/>
    </source>
</evidence>
<sequence>MTNDDKSVHAHDEDFLSPGDRRDPDYKDRAEPEGSPVTGLRLAGLLGGPVVAGIILMISAPAGMPPEAWRLVAMASWMVIWWLSEAVPIPATALLPIVLMPLLEIDKIKPVAANYGHPLIFLFLGGFLLAAAMQHVGLHRRIALQIVSRVGTSPARIILGFMLATAFLSMWISNTATTIMMFAVGLSVIDFVAKQTEDKAVVRNFGVALMLAIAYSASIGGVGTLIGTPPNALLASFLQSNYNIEISFFNWMLLGVPVVVIMLPITWLLLTRLLFPSHQIAIDDPSVVVQRELAALGIMSRGEKLVAVVFLSAAIGWIFRKFIVDLTGLPLDDTMIALLAALILFAVPISRTKGEFALDWEAARNVPWGVLLLFGGGLALAGGFKGTGLAEWIGNAVAGVDVSTLVLILLVTVAIVYLTEITSNTASTATFLPILAAVAVGLGLDPVLLCVPVALGASMAFMMPVATPPNAIVFSYELMELRDMVRAGFLLNLVAIAVAFGLFILLANLVFGVNI</sequence>
<dbReference type="Pfam" id="PF00939">
    <property type="entry name" value="Na_sulph_symp"/>
    <property type="match status" value="1"/>
</dbReference>
<dbReference type="InterPro" id="IPR001898">
    <property type="entry name" value="SLC13A/DASS"/>
</dbReference>
<dbReference type="CDD" id="cd01115">
    <property type="entry name" value="SLC13_permease"/>
    <property type="match status" value="1"/>
</dbReference>
<evidence type="ECO:0000256" key="5">
    <source>
        <dbReference type="ARBA" id="ARBA00023136"/>
    </source>
</evidence>
<feature type="transmembrane region" description="Helical" evidence="7">
    <location>
        <begin position="431"/>
        <end position="455"/>
    </location>
</feature>
<evidence type="ECO:0000256" key="3">
    <source>
        <dbReference type="ARBA" id="ARBA00022692"/>
    </source>
</evidence>
<dbReference type="PANTHER" id="PTHR10283">
    <property type="entry name" value="SOLUTE CARRIER FAMILY 13 MEMBER"/>
    <property type="match status" value="1"/>
</dbReference>
<evidence type="ECO:0000256" key="1">
    <source>
        <dbReference type="ARBA" id="ARBA00004141"/>
    </source>
</evidence>
<feature type="transmembrane region" description="Helical" evidence="7">
    <location>
        <begin position="489"/>
        <end position="511"/>
    </location>
</feature>
<feature type="compositionally biased region" description="Basic and acidic residues" evidence="6">
    <location>
        <begin position="1"/>
        <end position="32"/>
    </location>
</feature>
<feature type="transmembrane region" description="Helical" evidence="7">
    <location>
        <begin position="39"/>
        <end position="58"/>
    </location>
</feature>
<dbReference type="STRING" id="355243.SAMN03080615_01496"/>
<dbReference type="AlphaFoldDB" id="A0A1H9FYL4"/>
<gene>
    <name evidence="8" type="ORF">SAMN03080615_01496</name>
</gene>
<comment type="subcellular location">
    <subcellularLocation>
        <location evidence="1">Membrane</location>
        <topology evidence="1">Multi-pass membrane protein</topology>
    </subcellularLocation>
</comment>
<evidence type="ECO:0000256" key="4">
    <source>
        <dbReference type="ARBA" id="ARBA00022989"/>
    </source>
</evidence>
<keyword evidence="4 7" id="KW-1133">Transmembrane helix</keyword>
<feature type="transmembrane region" description="Helical" evidence="7">
    <location>
        <begin position="154"/>
        <end position="172"/>
    </location>
</feature>
<evidence type="ECO:0000313" key="9">
    <source>
        <dbReference type="Proteomes" id="UP000198749"/>
    </source>
</evidence>
<feature type="transmembrane region" description="Helical" evidence="7">
    <location>
        <begin position="79"/>
        <end position="103"/>
    </location>
</feature>
<proteinExistence type="predicted"/>
<feature type="transmembrane region" description="Helical" evidence="7">
    <location>
        <begin position="178"/>
        <end position="193"/>
    </location>
</feature>
<name>A0A1H9FYL4_9GAMM</name>
<evidence type="ECO:0000256" key="7">
    <source>
        <dbReference type="SAM" id="Phobius"/>
    </source>
</evidence>
<keyword evidence="3 7" id="KW-0812">Transmembrane</keyword>
<dbReference type="Proteomes" id="UP000198749">
    <property type="component" value="Unassembled WGS sequence"/>
</dbReference>
<dbReference type="GO" id="GO:0005886">
    <property type="term" value="C:plasma membrane"/>
    <property type="evidence" value="ECO:0007669"/>
    <property type="project" value="TreeGrafter"/>
</dbReference>
<feature type="transmembrane region" description="Helical" evidence="7">
    <location>
        <begin position="205"/>
        <end position="228"/>
    </location>
</feature>
<keyword evidence="9" id="KW-1185">Reference proteome</keyword>
<dbReference type="PANTHER" id="PTHR10283:SF82">
    <property type="entry name" value="SOLUTE CARRIER FAMILY 13 MEMBER 2"/>
    <property type="match status" value="1"/>
</dbReference>
<dbReference type="OrthoDB" id="9766267at2"/>
<evidence type="ECO:0000256" key="2">
    <source>
        <dbReference type="ARBA" id="ARBA00022448"/>
    </source>
</evidence>
<feature type="transmembrane region" description="Helical" evidence="7">
    <location>
        <begin position="305"/>
        <end position="323"/>
    </location>
</feature>
<accession>A0A1H9FYL4</accession>
<keyword evidence="2" id="KW-0813">Transport</keyword>
<dbReference type="NCBIfam" id="TIGR00785">
    <property type="entry name" value="dass"/>
    <property type="match status" value="1"/>
</dbReference>
<feature type="region of interest" description="Disordered" evidence="6">
    <location>
        <begin position="1"/>
        <end position="35"/>
    </location>
</feature>
<dbReference type="RefSeq" id="WP_091356063.1">
    <property type="nucleotide sequence ID" value="NZ_AP025284.1"/>
</dbReference>
<keyword evidence="5 7" id="KW-0472">Membrane</keyword>
<reference evidence="9" key="1">
    <citation type="submission" date="2016-10" db="EMBL/GenBank/DDBJ databases">
        <authorList>
            <person name="Varghese N."/>
            <person name="Submissions S."/>
        </authorList>
    </citation>
    <scope>NUCLEOTIDE SEQUENCE [LARGE SCALE GENOMIC DNA]</scope>
    <source>
        <strain evidence="9">DSM 18887</strain>
    </source>
</reference>
<feature type="transmembrane region" description="Helical" evidence="7">
    <location>
        <begin position="396"/>
        <end position="419"/>
    </location>
</feature>
<dbReference type="GO" id="GO:0015141">
    <property type="term" value="F:succinate transmembrane transporter activity"/>
    <property type="evidence" value="ECO:0007669"/>
    <property type="project" value="UniProtKB-ARBA"/>
</dbReference>
<feature type="transmembrane region" description="Helical" evidence="7">
    <location>
        <begin position="335"/>
        <end position="354"/>
    </location>
</feature>